<keyword evidence="4" id="KW-1185">Reference proteome</keyword>
<organism evidence="3 4">
    <name type="scientific">Arthrobotrys conoides</name>
    <dbReference type="NCBI Taxonomy" id="74498"/>
    <lineage>
        <taxon>Eukaryota</taxon>
        <taxon>Fungi</taxon>
        <taxon>Dikarya</taxon>
        <taxon>Ascomycota</taxon>
        <taxon>Pezizomycotina</taxon>
        <taxon>Orbiliomycetes</taxon>
        <taxon>Orbiliales</taxon>
        <taxon>Orbiliaceae</taxon>
        <taxon>Arthrobotrys</taxon>
    </lineage>
</organism>
<evidence type="ECO:0000313" key="4">
    <source>
        <dbReference type="Proteomes" id="UP001307849"/>
    </source>
</evidence>
<feature type="region of interest" description="Disordered" evidence="1">
    <location>
        <begin position="56"/>
        <end position="113"/>
    </location>
</feature>
<evidence type="ECO:0000313" key="3">
    <source>
        <dbReference type="EMBL" id="KAK6508325.1"/>
    </source>
</evidence>
<feature type="domain" description="Myb-like DNA-binding" evidence="2">
    <location>
        <begin position="12"/>
        <end position="55"/>
    </location>
</feature>
<sequence>MVANSSSVSDGEFLLRCIEHVHGDLKINFDKVAKDLGYAPAAVAANRMRNLRKKLLEKGDGKEVKDDTSNAQVKKGKETNEKPKAKRGKKRKIEETASKSQDEGENKKLESAE</sequence>
<comment type="caution">
    <text evidence="3">The sequence shown here is derived from an EMBL/GenBank/DDBJ whole genome shotgun (WGS) entry which is preliminary data.</text>
</comment>
<dbReference type="EMBL" id="JAVHJM010000008">
    <property type="protein sequence ID" value="KAK6508325.1"/>
    <property type="molecule type" value="Genomic_DNA"/>
</dbReference>
<proteinExistence type="predicted"/>
<evidence type="ECO:0000256" key="1">
    <source>
        <dbReference type="SAM" id="MobiDB-lite"/>
    </source>
</evidence>
<reference evidence="3 4" key="1">
    <citation type="submission" date="2019-10" db="EMBL/GenBank/DDBJ databases">
        <authorList>
            <person name="Palmer J.M."/>
        </authorList>
    </citation>
    <scope>NUCLEOTIDE SEQUENCE [LARGE SCALE GENOMIC DNA]</scope>
    <source>
        <strain evidence="3 4">TWF506</strain>
    </source>
</reference>
<gene>
    <name evidence="3" type="ORF">TWF506_010420</name>
</gene>
<dbReference type="Proteomes" id="UP001307849">
    <property type="component" value="Unassembled WGS sequence"/>
</dbReference>
<evidence type="ECO:0000259" key="2">
    <source>
        <dbReference type="Pfam" id="PF22980"/>
    </source>
</evidence>
<protein>
    <recommendedName>
        <fullName evidence="2">Myb-like DNA-binding domain-containing protein</fullName>
    </recommendedName>
</protein>
<accession>A0AAN8ND64</accession>
<name>A0AAN8ND64_9PEZI</name>
<feature type="compositionally biased region" description="Basic and acidic residues" evidence="1">
    <location>
        <begin position="92"/>
        <end position="113"/>
    </location>
</feature>
<dbReference type="InterPro" id="IPR054505">
    <property type="entry name" value="Myb_DNA-bind_8"/>
</dbReference>
<dbReference type="AlphaFoldDB" id="A0AAN8ND64"/>
<feature type="compositionally biased region" description="Basic and acidic residues" evidence="1">
    <location>
        <begin position="56"/>
        <end position="68"/>
    </location>
</feature>
<dbReference type="Pfam" id="PF22980">
    <property type="entry name" value="Myb_DNA-bind_8"/>
    <property type="match status" value="1"/>
</dbReference>